<organism evidence="2 3">
    <name type="scientific">Solanum tuberosum</name>
    <name type="common">Potato</name>
    <dbReference type="NCBI Taxonomy" id="4113"/>
    <lineage>
        <taxon>Eukaryota</taxon>
        <taxon>Viridiplantae</taxon>
        <taxon>Streptophyta</taxon>
        <taxon>Embryophyta</taxon>
        <taxon>Tracheophyta</taxon>
        <taxon>Spermatophyta</taxon>
        <taxon>Magnoliopsida</taxon>
        <taxon>eudicotyledons</taxon>
        <taxon>Gunneridae</taxon>
        <taxon>Pentapetalae</taxon>
        <taxon>asterids</taxon>
        <taxon>lamiids</taxon>
        <taxon>Solanales</taxon>
        <taxon>Solanaceae</taxon>
        <taxon>Solanoideae</taxon>
        <taxon>Solaneae</taxon>
        <taxon>Solanum</taxon>
    </lineage>
</organism>
<feature type="region of interest" description="Disordered" evidence="1">
    <location>
        <begin position="42"/>
        <end position="79"/>
    </location>
</feature>
<feature type="compositionally biased region" description="Polar residues" evidence="1">
    <location>
        <begin position="60"/>
        <end position="72"/>
    </location>
</feature>
<evidence type="ECO:0000313" key="2">
    <source>
        <dbReference type="EMBL" id="KAH0761523.1"/>
    </source>
</evidence>
<protein>
    <recommendedName>
        <fullName evidence="4">ATP binding protein</fullName>
    </recommendedName>
</protein>
<gene>
    <name evidence="2" type="ORF">KY290_017596</name>
</gene>
<evidence type="ECO:0000313" key="3">
    <source>
        <dbReference type="Proteomes" id="UP000826656"/>
    </source>
</evidence>
<sequence>MSQLHAKAKDNVSPGMVGTKMVERDIRQRVLGNLHPLMTNIPASSMYSVRSGPPTRGRTSRSISVPNSPLATSSNASSEVSVSNNVVWVDGSEIDEDISSDKGARSHASVRGRCSELVLTWMLSKDSRFQP</sequence>
<dbReference type="Proteomes" id="UP000826656">
    <property type="component" value="Unassembled WGS sequence"/>
</dbReference>
<proteinExistence type="predicted"/>
<reference evidence="2 3" key="1">
    <citation type="journal article" date="2021" name="bioRxiv">
        <title>Chromosome-scale and haplotype-resolved genome assembly of a tetraploid potato cultivar.</title>
        <authorList>
            <person name="Sun H."/>
            <person name="Jiao W.-B."/>
            <person name="Krause K."/>
            <person name="Campoy J.A."/>
            <person name="Goel M."/>
            <person name="Folz-Donahue K."/>
            <person name="Kukat C."/>
            <person name="Huettel B."/>
            <person name="Schneeberger K."/>
        </authorList>
    </citation>
    <scope>NUCLEOTIDE SEQUENCE [LARGE SCALE GENOMIC DNA]</scope>
    <source>
        <strain evidence="2">SolTubOtavaFocal</strain>
        <tissue evidence="2">Leaves</tissue>
    </source>
</reference>
<comment type="caution">
    <text evidence="2">The sequence shown here is derived from an EMBL/GenBank/DDBJ whole genome shotgun (WGS) entry which is preliminary data.</text>
</comment>
<keyword evidence="3" id="KW-1185">Reference proteome</keyword>
<accession>A0ABQ7VBQ8</accession>
<evidence type="ECO:0008006" key="4">
    <source>
        <dbReference type="Google" id="ProtNLM"/>
    </source>
</evidence>
<name>A0ABQ7VBQ8_SOLTU</name>
<evidence type="ECO:0000256" key="1">
    <source>
        <dbReference type="SAM" id="MobiDB-lite"/>
    </source>
</evidence>
<dbReference type="EMBL" id="JAIVGD010000013">
    <property type="protein sequence ID" value="KAH0761523.1"/>
    <property type="molecule type" value="Genomic_DNA"/>
</dbReference>